<organism evidence="2 3">
    <name type="scientific">Thermomonospora umbrina</name>
    <dbReference type="NCBI Taxonomy" id="111806"/>
    <lineage>
        <taxon>Bacteria</taxon>
        <taxon>Bacillati</taxon>
        <taxon>Actinomycetota</taxon>
        <taxon>Actinomycetes</taxon>
        <taxon>Streptosporangiales</taxon>
        <taxon>Thermomonosporaceae</taxon>
        <taxon>Thermomonospora</taxon>
    </lineage>
</organism>
<protein>
    <recommendedName>
        <fullName evidence="1">Knr4/Smi1-like domain-containing protein</fullName>
    </recommendedName>
</protein>
<dbReference type="EMBL" id="QTTT01000001">
    <property type="protein sequence ID" value="REE97120.1"/>
    <property type="molecule type" value="Genomic_DNA"/>
</dbReference>
<proteinExistence type="predicted"/>
<dbReference type="RefSeq" id="WP_116022655.1">
    <property type="nucleotide sequence ID" value="NZ_QTTT01000001.1"/>
</dbReference>
<dbReference type="InterPro" id="IPR018958">
    <property type="entry name" value="Knr4/Smi1-like_dom"/>
</dbReference>
<comment type="caution">
    <text evidence="2">The sequence shown here is derived from an EMBL/GenBank/DDBJ whole genome shotgun (WGS) entry which is preliminary data.</text>
</comment>
<keyword evidence="3" id="KW-1185">Reference proteome</keyword>
<evidence type="ECO:0000259" key="1">
    <source>
        <dbReference type="Pfam" id="PF09346"/>
    </source>
</evidence>
<feature type="domain" description="Knr4/Smi1-like" evidence="1">
    <location>
        <begin position="28"/>
        <end position="145"/>
    </location>
</feature>
<reference evidence="2 3" key="1">
    <citation type="submission" date="2018-08" db="EMBL/GenBank/DDBJ databases">
        <title>Sequencing the genomes of 1000 actinobacteria strains.</title>
        <authorList>
            <person name="Klenk H.-P."/>
        </authorList>
    </citation>
    <scope>NUCLEOTIDE SEQUENCE [LARGE SCALE GENOMIC DNA]</scope>
    <source>
        <strain evidence="2 3">DSM 43927</strain>
    </source>
</reference>
<evidence type="ECO:0000313" key="2">
    <source>
        <dbReference type="EMBL" id="REE97120.1"/>
    </source>
</evidence>
<sequence>MDLNRFSIEEFHGYIVERGLVRRGDQTGCSDEEIAHLARTQGVQRIPALYRDFLRVMGKSPYPLMTGTTWAYEDLLRIKQSSLELLEDDGADPAILDDALVIAMHQGYVVYYIPGASTASDDPGVWTYVEEEQPTNPWPTFRRFLWSLAEMRGEELGIYKELEATGRFTMTRQPGDEDD</sequence>
<evidence type="ECO:0000313" key="3">
    <source>
        <dbReference type="Proteomes" id="UP000256661"/>
    </source>
</evidence>
<name>A0A3D9SRK0_9ACTN</name>
<dbReference type="InterPro" id="IPR037883">
    <property type="entry name" value="Knr4/Smi1-like_sf"/>
</dbReference>
<accession>A0A3D9SRK0</accession>
<dbReference type="OrthoDB" id="3399677at2"/>
<dbReference type="AlphaFoldDB" id="A0A3D9SRK0"/>
<gene>
    <name evidence="2" type="ORF">DFJ69_2576</name>
</gene>
<dbReference type="Proteomes" id="UP000256661">
    <property type="component" value="Unassembled WGS sequence"/>
</dbReference>
<dbReference type="Pfam" id="PF09346">
    <property type="entry name" value="SMI1_KNR4"/>
    <property type="match status" value="1"/>
</dbReference>
<dbReference type="SUPFAM" id="SSF160631">
    <property type="entry name" value="SMI1/KNR4-like"/>
    <property type="match status" value="1"/>
</dbReference>